<dbReference type="FunFam" id="3.20.20.70:FF:000154">
    <property type="entry name" value="Probable nitronate monooxygenase"/>
    <property type="match status" value="1"/>
</dbReference>
<keyword evidence="5" id="KW-0288">FMN</keyword>
<dbReference type="GO" id="GO:0009636">
    <property type="term" value="P:response to toxic substance"/>
    <property type="evidence" value="ECO:0007669"/>
    <property type="project" value="UniProtKB-KW"/>
</dbReference>
<evidence type="ECO:0000256" key="7">
    <source>
        <dbReference type="ARBA" id="ARBA00023002"/>
    </source>
</evidence>
<name>A0A318S4E1_9DEIO</name>
<keyword evidence="4" id="KW-0285">Flavoprotein</keyword>
<dbReference type="RefSeq" id="WP_110887852.1">
    <property type="nucleotide sequence ID" value="NZ_QJSX01000014.1"/>
</dbReference>
<evidence type="ECO:0000256" key="2">
    <source>
        <dbReference type="ARBA" id="ARBA00009881"/>
    </source>
</evidence>
<evidence type="ECO:0000256" key="9">
    <source>
        <dbReference type="ARBA" id="ARBA00031155"/>
    </source>
</evidence>
<dbReference type="PANTHER" id="PTHR42747:SF3">
    <property type="entry name" value="NITRONATE MONOOXYGENASE-RELATED"/>
    <property type="match status" value="1"/>
</dbReference>
<dbReference type="Pfam" id="PF03060">
    <property type="entry name" value="NMO"/>
    <property type="match status" value="1"/>
</dbReference>
<keyword evidence="3" id="KW-0216">Detoxification</keyword>
<protein>
    <recommendedName>
        <fullName evidence="9">Propionate 3-nitronate monooxygenase</fullName>
    </recommendedName>
</protein>
<dbReference type="OrthoDB" id="9778912at2"/>
<accession>A0A318S4E1</accession>
<organism evidence="11 12">
    <name type="scientific">Deinococcus yavapaiensis KR-236</name>
    <dbReference type="NCBI Taxonomy" id="694435"/>
    <lineage>
        <taxon>Bacteria</taxon>
        <taxon>Thermotogati</taxon>
        <taxon>Deinococcota</taxon>
        <taxon>Deinococci</taxon>
        <taxon>Deinococcales</taxon>
        <taxon>Deinococcaceae</taxon>
        <taxon>Deinococcus</taxon>
    </lineage>
</organism>
<dbReference type="AlphaFoldDB" id="A0A318S4E1"/>
<evidence type="ECO:0000313" key="11">
    <source>
        <dbReference type="EMBL" id="PYE51820.1"/>
    </source>
</evidence>
<dbReference type="PANTHER" id="PTHR42747">
    <property type="entry name" value="NITRONATE MONOOXYGENASE-RELATED"/>
    <property type="match status" value="1"/>
</dbReference>
<evidence type="ECO:0000256" key="6">
    <source>
        <dbReference type="ARBA" id="ARBA00022741"/>
    </source>
</evidence>
<keyword evidence="8 11" id="KW-0503">Monooxygenase</keyword>
<keyword evidence="6" id="KW-0547">Nucleotide-binding</keyword>
<comment type="caution">
    <text evidence="11">The sequence shown here is derived from an EMBL/GenBank/DDBJ whole genome shotgun (WGS) entry which is preliminary data.</text>
</comment>
<comment type="similarity">
    <text evidence="2">Belongs to the nitronate monooxygenase family. NMO class I subfamily.</text>
</comment>
<dbReference type="EMBL" id="QJSX01000014">
    <property type="protein sequence ID" value="PYE51820.1"/>
    <property type="molecule type" value="Genomic_DNA"/>
</dbReference>
<dbReference type="Gene3D" id="3.20.20.70">
    <property type="entry name" value="Aldolase class I"/>
    <property type="match status" value="1"/>
</dbReference>
<keyword evidence="7" id="KW-0560">Oxidoreductase</keyword>
<evidence type="ECO:0000256" key="10">
    <source>
        <dbReference type="ARBA" id="ARBA00049401"/>
    </source>
</evidence>
<evidence type="ECO:0000256" key="8">
    <source>
        <dbReference type="ARBA" id="ARBA00023033"/>
    </source>
</evidence>
<gene>
    <name evidence="11" type="ORF">DES52_11420</name>
</gene>
<dbReference type="SUPFAM" id="SSF51412">
    <property type="entry name" value="Inosine monophosphate dehydrogenase (IMPDH)"/>
    <property type="match status" value="1"/>
</dbReference>
<keyword evidence="12" id="KW-1185">Reference proteome</keyword>
<evidence type="ECO:0000256" key="4">
    <source>
        <dbReference type="ARBA" id="ARBA00022630"/>
    </source>
</evidence>
<comment type="catalytic activity">
    <reaction evidence="10">
        <text>3 propionate 3-nitronate + 3 O2 + H2O = 3 3-oxopropanoate + 2 nitrate + nitrite + H2O2 + 3 H(+)</text>
        <dbReference type="Rhea" id="RHEA:57332"/>
        <dbReference type="ChEBI" id="CHEBI:15377"/>
        <dbReference type="ChEBI" id="CHEBI:15378"/>
        <dbReference type="ChEBI" id="CHEBI:15379"/>
        <dbReference type="ChEBI" id="CHEBI:16240"/>
        <dbReference type="ChEBI" id="CHEBI:16301"/>
        <dbReference type="ChEBI" id="CHEBI:17632"/>
        <dbReference type="ChEBI" id="CHEBI:33190"/>
        <dbReference type="ChEBI" id="CHEBI:136067"/>
    </reaction>
</comment>
<dbReference type="InterPro" id="IPR004136">
    <property type="entry name" value="NMO"/>
</dbReference>
<evidence type="ECO:0000256" key="5">
    <source>
        <dbReference type="ARBA" id="ARBA00022643"/>
    </source>
</evidence>
<sequence length="348" mass="36503">MLDLPYRLGLTAPVIQAPMAGVQDHRLAAAVSDAGALGSLPAAMLDPEGLERELRAYHELSSGPLNVNFFSHTPTEPDLAREAAWRAALQPYYEEFGVTAEPSSGSGRRPFDGAAADVLEAFRPAVVSFHFGLPAPELLARVKSWGSLVFSSATTVDEAAWLEARGVDAVIAQGLEAGGHRGMFLDRDVTTQVGTFALLPQIARTVGVPVLAAGGIVDARGLTAAKALGAKGVQIGTALLCTNEATTNSVYRAALLSPSARHTALTNVFSGRPARGIVNRAIRELGPLSDVVPAFPLATSALGPLRAAAEALGRNDFTPLWCGQNAEGLRRASAAEVIRDFLEAWHEG</sequence>
<evidence type="ECO:0000256" key="1">
    <source>
        <dbReference type="ARBA" id="ARBA00001917"/>
    </source>
</evidence>
<comment type="cofactor">
    <cofactor evidence="1">
        <name>FMN</name>
        <dbReference type="ChEBI" id="CHEBI:58210"/>
    </cofactor>
</comment>
<proteinExistence type="inferred from homology"/>
<evidence type="ECO:0000313" key="12">
    <source>
        <dbReference type="Proteomes" id="UP000248326"/>
    </source>
</evidence>
<reference evidence="11 12" key="1">
    <citation type="submission" date="2018-06" db="EMBL/GenBank/DDBJ databases">
        <title>Genomic Encyclopedia of Type Strains, Phase IV (KMG-IV): sequencing the most valuable type-strain genomes for metagenomic binning, comparative biology and taxonomic classification.</title>
        <authorList>
            <person name="Goeker M."/>
        </authorList>
    </citation>
    <scope>NUCLEOTIDE SEQUENCE [LARGE SCALE GENOMIC DNA]</scope>
    <source>
        <strain evidence="11 12">DSM 18048</strain>
    </source>
</reference>
<dbReference type="GO" id="GO:0000166">
    <property type="term" value="F:nucleotide binding"/>
    <property type="evidence" value="ECO:0007669"/>
    <property type="project" value="UniProtKB-KW"/>
</dbReference>
<dbReference type="Proteomes" id="UP000248326">
    <property type="component" value="Unassembled WGS sequence"/>
</dbReference>
<evidence type="ECO:0000256" key="3">
    <source>
        <dbReference type="ARBA" id="ARBA00022575"/>
    </source>
</evidence>
<dbReference type="GO" id="GO:0018580">
    <property type="term" value="F:nitronate monooxygenase activity"/>
    <property type="evidence" value="ECO:0007669"/>
    <property type="project" value="InterPro"/>
</dbReference>
<dbReference type="CDD" id="cd04730">
    <property type="entry name" value="NPD_like"/>
    <property type="match status" value="1"/>
</dbReference>
<dbReference type="InterPro" id="IPR013785">
    <property type="entry name" value="Aldolase_TIM"/>
</dbReference>